<dbReference type="PROSITE" id="PS50042">
    <property type="entry name" value="CNMP_BINDING_3"/>
    <property type="match status" value="1"/>
</dbReference>
<organism evidence="7 8">
    <name type="scientific">Symbiochloris irregularis</name>
    <dbReference type="NCBI Taxonomy" id="706552"/>
    <lineage>
        <taxon>Eukaryota</taxon>
        <taxon>Viridiplantae</taxon>
        <taxon>Chlorophyta</taxon>
        <taxon>core chlorophytes</taxon>
        <taxon>Trebouxiophyceae</taxon>
        <taxon>Trebouxiales</taxon>
        <taxon>Trebouxiaceae</taxon>
        <taxon>Symbiochloris</taxon>
    </lineage>
</organism>
<feature type="transmembrane region" description="Helical" evidence="5">
    <location>
        <begin position="194"/>
        <end position="214"/>
    </location>
</feature>
<keyword evidence="5" id="KW-0472">Membrane</keyword>
<dbReference type="PANTHER" id="PTHR45743">
    <property type="entry name" value="POTASSIUM CHANNEL AKT1"/>
    <property type="match status" value="1"/>
</dbReference>
<keyword evidence="8" id="KW-1185">Reference proteome</keyword>
<keyword evidence="3" id="KW-0407">Ion channel</keyword>
<keyword evidence="2" id="KW-0851">Voltage-gated channel</keyword>
<dbReference type="EMBL" id="JALJOQ010000254">
    <property type="protein sequence ID" value="KAK9787129.1"/>
    <property type="molecule type" value="Genomic_DNA"/>
</dbReference>
<keyword evidence="2" id="KW-0813">Transport</keyword>
<dbReference type="Gene3D" id="2.60.120.10">
    <property type="entry name" value="Jelly Rolls"/>
    <property type="match status" value="1"/>
</dbReference>
<protein>
    <recommendedName>
        <fullName evidence="6">Cyclic nucleotide-binding domain-containing protein</fullName>
    </recommendedName>
</protein>
<dbReference type="InterPro" id="IPR003938">
    <property type="entry name" value="K_chnl_volt-dep_EAG/ELK/ERG"/>
</dbReference>
<feature type="compositionally biased region" description="Basic and acidic residues" evidence="4">
    <location>
        <begin position="678"/>
        <end position="695"/>
    </location>
</feature>
<dbReference type="InterPro" id="IPR018490">
    <property type="entry name" value="cNMP-bd_dom_sf"/>
</dbReference>
<dbReference type="GO" id="GO:0005249">
    <property type="term" value="F:voltage-gated potassium channel activity"/>
    <property type="evidence" value="ECO:0007669"/>
    <property type="project" value="InterPro"/>
</dbReference>
<feature type="transmembrane region" description="Helical" evidence="5">
    <location>
        <begin position="426"/>
        <end position="444"/>
    </location>
</feature>
<evidence type="ECO:0000313" key="7">
    <source>
        <dbReference type="EMBL" id="KAK9787129.1"/>
    </source>
</evidence>
<reference evidence="7 8" key="1">
    <citation type="journal article" date="2024" name="Nat. Commun.">
        <title>Phylogenomics reveals the evolutionary origins of lichenization in chlorophyte algae.</title>
        <authorList>
            <person name="Puginier C."/>
            <person name="Libourel C."/>
            <person name="Otte J."/>
            <person name="Skaloud P."/>
            <person name="Haon M."/>
            <person name="Grisel S."/>
            <person name="Petersen M."/>
            <person name="Berrin J.G."/>
            <person name="Delaux P.M."/>
            <person name="Dal Grande F."/>
            <person name="Keller J."/>
        </authorList>
    </citation>
    <scope>NUCLEOTIDE SEQUENCE [LARGE SCALE GENOMIC DNA]</scope>
    <source>
        <strain evidence="7 8">SAG 2036</strain>
    </source>
</reference>
<feature type="region of interest" description="Disordered" evidence="4">
    <location>
        <begin position="130"/>
        <end position="177"/>
    </location>
</feature>
<keyword evidence="2" id="KW-0406">Ion transport</keyword>
<sequence>MSGLSRTTGAQPSRQEVRSRKRAGMKANQSDKDNELVQPDLLDYPQNGKDRSSTYIWPRLGASPEDTFNPEADDVECMDDHEDADHMEAREDGSLSYLARELDVDNDTWKRYVLSEARGLDKAWTRVLARSPTKKEREEEKSARGVAHPDGGHVQDIEAGPDGKPLPHGKEATPQPNPYWTFDPFSPVTLRWRVFITLFDATYSAFYLPISVGWHEHLTYFTWFNVADFVGTVVYLWDIIMGFTTGFIIVHNLKRRVVRRPDLIAKYYIFHSTFFVDLFTVVPVAAEIVELAYPGHGGNTVSRCIILARYFRLVRVFKLAQWLVFTALVGQMSKRLLRFMNVGALFLTVVTYAALVLINFLGSVWFFTASLEGLQSSWLNVVGSQMKNWTDSSGAKQWVASVYFITVSITSIGYGDISASTPAEMLVSICINLLGIIFLGFVISTSQELIKQVNDEARRVAILRTKMQAVETWNQRRGLSNTLRKQIRTYFAEVWLDHNDLQNDHVFNELPSVLQTGVAFELTEPLLAQSHIFGPLKPQARRMVTSRLKPVSLPAGHDLCKVGDCADCLWILQDGELLSIDQSKGMELIHAPAILGEAAVLGDTMDECAERQATLRAVTNTALWRLDSSDIDRASKMYPELKLRLMDAFREHLLAEADDNPAIRQEAAWKTVMAKVTREESNARRAEEAAEDRSGDTSAMADLPDAEQEQLESVRKYAKHWRAVATGIGPEDNMHTGRQAGAAGKIMNALVSHQKKMERQGSLVERG</sequence>
<name>A0AAW1NQ33_9CHLO</name>
<dbReference type="Gene3D" id="1.10.287.630">
    <property type="entry name" value="Helix hairpin bin"/>
    <property type="match status" value="1"/>
</dbReference>
<dbReference type="AlphaFoldDB" id="A0AAW1NQ33"/>
<dbReference type="InterPro" id="IPR045319">
    <property type="entry name" value="KAT/AKT"/>
</dbReference>
<dbReference type="Pfam" id="PF07885">
    <property type="entry name" value="Ion_trans_2"/>
    <property type="match status" value="1"/>
</dbReference>
<dbReference type="CDD" id="cd00038">
    <property type="entry name" value="CAP_ED"/>
    <property type="match status" value="1"/>
</dbReference>
<dbReference type="Proteomes" id="UP001465755">
    <property type="component" value="Unassembled WGS sequence"/>
</dbReference>
<evidence type="ECO:0000256" key="1">
    <source>
        <dbReference type="ARBA" id="ARBA00022826"/>
    </source>
</evidence>
<keyword evidence="1" id="KW-0633">Potassium transport</keyword>
<dbReference type="GO" id="GO:0034702">
    <property type="term" value="C:monoatomic ion channel complex"/>
    <property type="evidence" value="ECO:0007669"/>
    <property type="project" value="UniProtKB-KW"/>
</dbReference>
<feature type="domain" description="Cyclic nucleotide-binding" evidence="6">
    <location>
        <begin position="532"/>
        <end position="652"/>
    </location>
</feature>
<evidence type="ECO:0000313" key="8">
    <source>
        <dbReference type="Proteomes" id="UP001465755"/>
    </source>
</evidence>
<dbReference type="Pfam" id="PF00027">
    <property type="entry name" value="cNMP_binding"/>
    <property type="match status" value="1"/>
</dbReference>
<gene>
    <name evidence="7" type="ORF">WJX73_004779</name>
</gene>
<evidence type="ECO:0000259" key="6">
    <source>
        <dbReference type="PROSITE" id="PS50042"/>
    </source>
</evidence>
<feature type="transmembrane region" description="Helical" evidence="5">
    <location>
        <begin position="395"/>
        <end position="414"/>
    </location>
</feature>
<feature type="region of interest" description="Disordered" evidence="4">
    <location>
        <begin position="678"/>
        <end position="712"/>
    </location>
</feature>
<feature type="transmembrane region" description="Helical" evidence="5">
    <location>
        <begin position="234"/>
        <end position="253"/>
    </location>
</feature>
<dbReference type="InterPro" id="IPR000595">
    <property type="entry name" value="cNMP-bd_dom"/>
</dbReference>
<dbReference type="InterPro" id="IPR014710">
    <property type="entry name" value="RmlC-like_jellyroll"/>
</dbReference>
<feature type="compositionally biased region" description="Basic and acidic residues" evidence="4">
    <location>
        <begin position="133"/>
        <end position="143"/>
    </location>
</feature>
<dbReference type="PANTHER" id="PTHR45743:SF2">
    <property type="entry name" value="POTASSIUM CHANNEL AKT1"/>
    <property type="match status" value="1"/>
</dbReference>
<evidence type="ECO:0000256" key="5">
    <source>
        <dbReference type="SAM" id="Phobius"/>
    </source>
</evidence>
<keyword evidence="1" id="KW-0630">Potassium</keyword>
<feature type="transmembrane region" description="Helical" evidence="5">
    <location>
        <begin position="342"/>
        <end position="367"/>
    </location>
</feature>
<keyword evidence="5" id="KW-0812">Transmembrane</keyword>
<keyword evidence="5" id="KW-1133">Transmembrane helix</keyword>
<keyword evidence="1" id="KW-0631">Potassium channel</keyword>
<dbReference type="Gene3D" id="1.10.287.70">
    <property type="match status" value="1"/>
</dbReference>
<dbReference type="SUPFAM" id="SSF81324">
    <property type="entry name" value="Voltage-gated potassium channels"/>
    <property type="match status" value="1"/>
</dbReference>
<feature type="compositionally biased region" description="Polar residues" evidence="4">
    <location>
        <begin position="1"/>
        <end position="14"/>
    </location>
</feature>
<proteinExistence type="predicted"/>
<evidence type="ECO:0000256" key="4">
    <source>
        <dbReference type="SAM" id="MobiDB-lite"/>
    </source>
</evidence>
<feature type="region of interest" description="Disordered" evidence="4">
    <location>
        <begin position="1"/>
        <end position="75"/>
    </location>
</feature>
<dbReference type="PRINTS" id="PR01463">
    <property type="entry name" value="EAGCHANLFMLY"/>
</dbReference>
<dbReference type="SUPFAM" id="SSF51206">
    <property type="entry name" value="cAMP-binding domain-like"/>
    <property type="match status" value="1"/>
</dbReference>
<accession>A0AAW1NQ33</accession>
<dbReference type="InterPro" id="IPR013099">
    <property type="entry name" value="K_chnl_dom"/>
</dbReference>
<dbReference type="SMART" id="SM00100">
    <property type="entry name" value="cNMP"/>
    <property type="match status" value="1"/>
</dbReference>
<comment type="caution">
    <text evidence="7">The sequence shown here is derived from an EMBL/GenBank/DDBJ whole genome shotgun (WGS) entry which is preliminary data.</text>
</comment>
<evidence type="ECO:0000256" key="3">
    <source>
        <dbReference type="ARBA" id="ARBA00023303"/>
    </source>
</evidence>
<evidence type="ECO:0000256" key="2">
    <source>
        <dbReference type="ARBA" id="ARBA00022882"/>
    </source>
</evidence>